<dbReference type="Gene3D" id="1.25.40.10">
    <property type="entry name" value="Tetratricopeptide repeat domain"/>
    <property type="match status" value="1"/>
</dbReference>
<dbReference type="GO" id="GO:0000993">
    <property type="term" value="F:RNA polymerase II complex binding"/>
    <property type="evidence" value="ECO:0007669"/>
    <property type="project" value="TreeGrafter"/>
</dbReference>
<sequence>MKINHLFLAGTLFLATASFAQKDELKALKKLYAKDALKTEEYTEYKNLVQKLEGLATEESDKVYLKFYKAMVPMMEMSTWDKNMSPVVMQAQMTKLFSPNLIEALGVAMRETLDYEAKSGKKVYTDDINETIQTFKGQLLNVAISLGNAKQYAESSKILYSIYLMEPKEMENLYFAANYAVEGKDYDSALKYYEILKSKNYTGEGTKYFAKNKLTGQVESFTDKGIRNKFVELGQYSDPTEEKVPSKRGEIVKNIALIYLQQGKTDAAKSAIADAKKELPGDTNLLLSEAEIYLKLNDVPNYQKTIKEVLEKNPNDHILIYNLGVTSGNNNQFDEAEKYYRRVIEIKPDYVDAYVNLADMMLKPDQKIVDEMNKLGYTEKDQKRFEFLKGERQKLFNKVLPILESAYKLQPNNEGVINGLLTVYKFLERNDKVKELKAQLGK</sequence>
<dbReference type="STRING" id="1124188.SAMN05444377_104174"/>
<dbReference type="GO" id="GO:0006368">
    <property type="term" value="P:transcription elongation by RNA polymerase II"/>
    <property type="evidence" value="ECO:0007669"/>
    <property type="project" value="TreeGrafter"/>
</dbReference>
<reference evidence="4 5" key="1">
    <citation type="submission" date="2016-11" db="EMBL/GenBank/DDBJ databases">
        <authorList>
            <person name="Jaros S."/>
            <person name="Januszkiewicz K."/>
            <person name="Wedrychowicz H."/>
        </authorList>
    </citation>
    <scope>NUCLEOTIDE SEQUENCE [LARGE SCALE GENOMIC DNA]</scope>
    <source>
        <strain evidence="4 5">DSM 25660</strain>
    </source>
</reference>
<dbReference type="InterPro" id="IPR011990">
    <property type="entry name" value="TPR-like_helical_dom_sf"/>
</dbReference>
<dbReference type="GO" id="GO:0006355">
    <property type="term" value="P:regulation of DNA-templated transcription"/>
    <property type="evidence" value="ECO:0007669"/>
    <property type="project" value="InterPro"/>
</dbReference>
<protein>
    <submittedName>
        <fullName evidence="4">Tetratricopeptide repeat-containing protein</fullName>
    </submittedName>
</protein>
<keyword evidence="1" id="KW-0677">Repeat</keyword>
<dbReference type="OrthoDB" id="1149028at2"/>
<dbReference type="PROSITE" id="PS50005">
    <property type="entry name" value="TPR"/>
    <property type="match status" value="1"/>
</dbReference>
<dbReference type="InterPro" id="IPR031101">
    <property type="entry name" value="Ctr9"/>
</dbReference>
<evidence type="ECO:0000256" key="2">
    <source>
        <dbReference type="ARBA" id="ARBA00022803"/>
    </source>
</evidence>
<keyword evidence="5" id="KW-1185">Reference proteome</keyword>
<evidence type="ECO:0000313" key="4">
    <source>
        <dbReference type="EMBL" id="SHF17067.1"/>
    </source>
</evidence>
<dbReference type="RefSeq" id="WP_073362376.1">
    <property type="nucleotide sequence ID" value="NZ_FQVQ01000004.1"/>
</dbReference>
<dbReference type="AlphaFoldDB" id="A0A1M4ZGZ3"/>
<dbReference type="InterPro" id="IPR019734">
    <property type="entry name" value="TPR_rpt"/>
</dbReference>
<feature type="repeat" description="TPR" evidence="3">
    <location>
        <begin position="317"/>
        <end position="350"/>
    </location>
</feature>
<dbReference type="EMBL" id="FQVQ01000004">
    <property type="protein sequence ID" value="SHF17067.1"/>
    <property type="molecule type" value="Genomic_DNA"/>
</dbReference>
<dbReference type="PANTHER" id="PTHR14027">
    <property type="entry name" value="RNA POLYMERASE-ASSOCIATED PROTEIN CTR9"/>
    <property type="match status" value="1"/>
</dbReference>
<dbReference type="Pfam" id="PF00515">
    <property type="entry name" value="TPR_1"/>
    <property type="match status" value="1"/>
</dbReference>
<dbReference type="SMART" id="SM00028">
    <property type="entry name" value="TPR"/>
    <property type="match status" value="3"/>
</dbReference>
<gene>
    <name evidence="4" type="ORF">SAMN05444377_104174</name>
</gene>
<name>A0A1M4ZGZ3_9FLAO</name>
<dbReference type="SUPFAM" id="SSF48452">
    <property type="entry name" value="TPR-like"/>
    <property type="match status" value="2"/>
</dbReference>
<organism evidence="4 5">
    <name type="scientific">Flavobacterium fontis</name>
    <dbReference type="NCBI Taxonomy" id="1124188"/>
    <lineage>
        <taxon>Bacteria</taxon>
        <taxon>Pseudomonadati</taxon>
        <taxon>Bacteroidota</taxon>
        <taxon>Flavobacteriia</taxon>
        <taxon>Flavobacteriales</taxon>
        <taxon>Flavobacteriaceae</taxon>
        <taxon>Flavobacterium</taxon>
    </lineage>
</organism>
<evidence type="ECO:0000256" key="1">
    <source>
        <dbReference type="ARBA" id="ARBA00022737"/>
    </source>
</evidence>
<evidence type="ECO:0000256" key="3">
    <source>
        <dbReference type="PROSITE-ProRule" id="PRU00339"/>
    </source>
</evidence>
<accession>A0A1M4ZGZ3</accession>
<keyword evidence="2 3" id="KW-0802">TPR repeat</keyword>
<dbReference type="PANTHER" id="PTHR14027:SF2">
    <property type="entry name" value="RNA POLYMERASE-ASSOCIATED PROTEIN CTR9 HOMOLOG"/>
    <property type="match status" value="1"/>
</dbReference>
<proteinExistence type="predicted"/>
<evidence type="ECO:0000313" key="5">
    <source>
        <dbReference type="Proteomes" id="UP000184147"/>
    </source>
</evidence>
<dbReference type="Proteomes" id="UP000184147">
    <property type="component" value="Unassembled WGS sequence"/>
</dbReference>